<evidence type="ECO:0000256" key="1">
    <source>
        <dbReference type="SAM" id="MobiDB-lite"/>
    </source>
</evidence>
<keyword evidence="3" id="KW-1185">Reference proteome</keyword>
<reference evidence="2 3" key="1">
    <citation type="submission" date="2020-09" db="EMBL/GenBank/DDBJ databases">
        <title>A novel species.</title>
        <authorList>
            <person name="Gao J."/>
        </authorList>
    </citation>
    <scope>NUCLEOTIDE SEQUENCE [LARGE SCALE GENOMIC DNA]</scope>
    <source>
        <strain evidence="2 3">CRXT-Y-14</strain>
    </source>
</reference>
<feature type="region of interest" description="Disordered" evidence="1">
    <location>
        <begin position="1"/>
        <end position="22"/>
    </location>
</feature>
<dbReference type="RefSeq" id="WP_188335660.1">
    <property type="nucleotide sequence ID" value="NZ_CP061281.1"/>
</dbReference>
<name>A0A7H1B2F0_9ACTN</name>
<gene>
    <name evidence="2" type="ORF">IAG42_04200</name>
</gene>
<evidence type="ECO:0000313" key="3">
    <source>
        <dbReference type="Proteomes" id="UP000516428"/>
    </source>
</evidence>
<sequence>MTAWQTPIVVHPPAPEGGRHVTVRGRPVGLAHSDRDLTELLRRAGLGEADTTLDDPHLVEWRGAGPHVWHAAGTDGPSVRADLP</sequence>
<dbReference type="KEGG" id="sxn:IAG42_04200"/>
<dbReference type="EMBL" id="CP061281">
    <property type="protein sequence ID" value="QNS02905.1"/>
    <property type="molecule type" value="Genomic_DNA"/>
</dbReference>
<organism evidence="2 3">
    <name type="scientific">Streptomyces xanthii</name>
    <dbReference type="NCBI Taxonomy" id="2768069"/>
    <lineage>
        <taxon>Bacteria</taxon>
        <taxon>Bacillati</taxon>
        <taxon>Actinomycetota</taxon>
        <taxon>Actinomycetes</taxon>
        <taxon>Kitasatosporales</taxon>
        <taxon>Streptomycetaceae</taxon>
        <taxon>Streptomyces</taxon>
    </lineage>
</organism>
<evidence type="ECO:0000313" key="2">
    <source>
        <dbReference type="EMBL" id="QNS02905.1"/>
    </source>
</evidence>
<accession>A0A7H1B2F0</accession>
<dbReference type="AlphaFoldDB" id="A0A7H1B2F0"/>
<protein>
    <submittedName>
        <fullName evidence="2">Uncharacterized protein</fullName>
    </submittedName>
</protein>
<dbReference type="Proteomes" id="UP000516428">
    <property type="component" value="Chromosome"/>
</dbReference>
<proteinExistence type="predicted"/>